<name>A0AAV5VFJ2_9BILA</name>
<dbReference type="Proteomes" id="UP001432322">
    <property type="component" value="Unassembled WGS sequence"/>
</dbReference>
<comment type="caution">
    <text evidence="1">The sequence shown here is derived from an EMBL/GenBank/DDBJ whole genome shotgun (WGS) entry which is preliminary data.</text>
</comment>
<dbReference type="Gene3D" id="2.60.210.10">
    <property type="entry name" value="Apoptosis, Tumor Necrosis Factor Receptor Associated Protein 2, Chain A"/>
    <property type="match status" value="1"/>
</dbReference>
<proteinExistence type="predicted"/>
<evidence type="ECO:0000313" key="1">
    <source>
        <dbReference type="EMBL" id="GMT18436.1"/>
    </source>
</evidence>
<dbReference type="EMBL" id="BTSY01000003">
    <property type="protein sequence ID" value="GMT18436.1"/>
    <property type="molecule type" value="Genomic_DNA"/>
</dbReference>
<gene>
    <name evidence="1" type="ORF">PFISCL1PPCAC_9733</name>
</gene>
<organism evidence="1 2">
    <name type="scientific">Pristionchus fissidentatus</name>
    <dbReference type="NCBI Taxonomy" id="1538716"/>
    <lineage>
        <taxon>Eukaryota</taxon>
        <taxon>Metazoa</taxon>
        <taxon>Ecdysozoa</taxon>
        <taxon>Nematoda</taxon>
        <taxon>Chromadorea</taxon>
        <taxon>Rhabditida</taxon>
        <taxon>Rhabditina</taxon>
        <taxon>Diplogasteromorpha</taxon>
        <taxon>Diplogasteroidea</taxon>
        <taxon>Neodiplogasteridae</taxon>
        <taxon>Pristionchus</taxon>
    </lineage>
</organism>
<feature type="non-terminal residue" evidence="1">
    <location>
        <position position="1"/>
    </location>
</feature>
<protein>
    <submittedName>
        <fullName evidence="1">Uncharacterized protein</fullName>
    </submittedName>
</protein>
<dbReference type="AlphaFoldDB" id="A0AAV5VFJ2"/>
<dbReference type="InterPro" id="IPR008974">
    <property type="entry name" value="TRAF-like"/>
</dbReference>
<dbReference type="SUPFAM" id="SSF49599">
    <property type="entry name" value="TRAF domain-like"/>
    <property type="match status" value="1"/>
</dbReference>
<accession>A0AAV5VFJ2</accession>
<keyword evidence="2" id="KW-1185">Reference proteome</keyword>
<sequence length="94" mass="10640">EIQYMAMSLKAVTNPLPKDWACGVSMDCTVHSQVPTLDYLIKTSKNPSAAFDAEHVSWEMTNVIPIEDLFLPANKYIFMDSINITFEVNLFPIQ</sequence>
<reference evidence="1" key="1">
    <citation type="submission" date="2023-10" db="EMBL/GenBank/DDBJ databases">
        <title>Genome assembly of Pristionchus species.</title>
        <authorList>
            <person name="Yoshida K."/>
            <person name="Sommer R.J."/>
        </authorList>
    </citation>
    <scope>NUCLEOTIDE SEQUENCE</scope>
    <source>
        <strain evidence="1">RS5133</strain>
    </source>
</reference>
<evidence type="ECO:0000313" key="2">
    <source>
        <dbReference type="Proteomes" id="UP001432322"/>
    </source>
</evidence>